<gene>
    <name evidence="9" type="ORF">A3770_08p53070</name>
</gene>
<dbReference type="GO" id="GO:0006995">
    <property type="term" value="P:cellular response to nitrogen starvation"/>
    <property type="evidence" value="ECO:0007669"/>
    <property type="project" value="TreeGrafter"/>
</dbReference>
<keyword evidence="5" id="KW-0813">Transport</keyword>
<evidence type="ECO:0000256" key="1">
    <source>
        <dbReference type="ARBA" id="ARBA00006910"/>
    </source>
</evidence>
<dbReference type="GO" id="GO:0044233">
    <property type="term" value="C:mitochondria-associated endoplasmic reticulum membrane contact site"/>
    <property type="evidence" value="ECO:0007669"/>
    <property type="project" value="TreeGrafter"/>
</dbReference>
<feature type="domain" description="Autophagy protein ATG5 UblB" evidence="6">
    <location>
        <begin position="189"/>
        <end position="280"/>
    </location>
</feature>
<feature type="domain" description="Autophagy protein ATG5 alpha-helical bundle region" evidence="7">
    <location>
        <begin position="126"/>
        <end position="177"/>
    </location>
</feature>
<sequence length="285" mass="32330">MEGTKPTTSQAADVQREHWRGAVALKLELHPDEVTTVPPPAPLFVLAPRLGYLPQVAQQALEHFGSVLPPGENEIWFEYQGVPLKWHIPTGSLFDLLSEGDGQYPWCLTVHFRSYPRNILQQVTGDSMQASYFNSLKESAYVLTGSSNSVMSLTKKSQQELWQNVLQSQDVEFFANMQKMDLAKPTRSRIPIRVYHREKVFDSFTGWKSIDYLSKSFDIDAEKDELTARHLFRDCLKSHSEEELGKVKLVVAGVELSLDVNVGDMYSHLKNADNWLYLVLKPATS</sequence>
<keyword evidence="10" id="KW-1185">Reference proteome</keyword>
<dbReference type="InterPro" id="IPR048939">
    <property type="entry name" value="ATG5_UblA"/>
</dbReference>
<organism evidence="9 10">
    <name type="scientific">Chloropicon primus</name>
    <dbReference type="NCBI Taxonomy" id="1764295"/>
    <lineage>
        <taxon>Eukaryota</taxon>
        <taxon>Viridiplantae</taxon>
        <taxon>Chlorophyta</taxon>
        <taxon>Chloropicophyceae</taxon>
        <taxon>Chloropicales</taxon>
        <taxon>Chloropicaceae</taxon>
        <taxon>Chloropicon</taxon>
    </lineage>
</organism>
<dbReference type="GO" id="GO:0034274">
    <property type="term" value="C:Atg12-Atg5-Atg16 complex"/>
    <property type="evidence" value="ECO:0007669"/>
    <property type="project" value="TreeGrafter"/>
</dbReference>
<comment type="subunit">
    <text evidence="5">Conjugated with ATG12.</text>
</comment>
<reference evidence="9 10" key="1">
    <citation type="submission" date="2018-07" db="EMBL/GenBank/DDBJ databases">
        <title>The complete nuclear genome of the prasinophyte Chloropicon primus (CCMP1205).</title>
        <authorList>
            <person name="Pombert J.-F."/>
            <person name="Otis C."/>
            <person name="Turmel M."/>
            <person name="Lemieux C."/>
        </authorList>
    </citation>
    <scope>NUCLEOTIDE SEQUENCE [LARGE SCALE GENOMIC DNA]</scope>
    <source>
        <strain evidence="9 10">CCMP1205</strain>
    </source>
</reference>
<accession>A0A5B8MQI7</accession>
<dbReference type="InterPro" id="IPR042526">
    <property type="entry name" value="Atg5_HR"/>
</dbReference>
<dbReference type="EMBL" id="CP031041">
    <property type="protein sequence ID" value="QDZ22789.1"/>
    <property type="molecule type" value="Genomic_DNA"/>
</dbReference>
<dbReference type="GO" id="GO:0034045">
    <property type="term" value="C:phagophore assembly site membrane"/>
    <property type="evidence" value="ECO:0007669"/>
    <property type="project" value="TreeGrafter"/>
</dbReference>
<keyword evidence="2 5" id="KW-1017">Isopeptide bond</keyword>
<evidence type="ECO:0000259" key="8">
    <source>
        <dbReference type="Pfam" id="PF20638"/>
    </source>
</evidence>
<dbReference type="OrthoDB" id="272162at2759"/>
<protein>
    <recommendedName>
        <fullName evidence="5">Autophagy protein 5</fullName>
    </recommendedName>
</protein>
<dbReference type="GO" id="GO:0034727">
    <property type="term" value="P:piecemeal microautophagy of the nucleus"/>
    <property type="evidence" value="ECO:0007669"/>
    <property type="project" value="TreeGrafter"/>
</dbReference>
<dbReference type="InterPro" id="IPR048318">
    <property type="entry name" value="ATG5_UblB"/>
</dbReference>
<evidence type="ECO:0000313" key="9">
    <source>
        <dbReference type="EMBL" id="QDZ22789.1"/>
    </source>
</evidence>
<evidence type="ECO:0000259" key="6">
    <source>
        <dbReference type="Pfam" id="PF04106"/>
    </source>
</evidence>
<comment type="function">
    <text evidence="5">Required for autophagy.</text>
</comment>
<dbReference type="Pfam" id="PF04106">
    <property type="entry name" value="ATG5_UblB"/>
    <property type="match status" value="1"/>
</dbReference>
<keyword evidence="5" id="KW-0963">Cytoplasm</keyword>
<dbReference type="Proteomes" id="UP000316726">
    <property type="component" value="Chromosome 8"/>
</dbReference>
<evidence type="ECO:0000259" key="7">
    <source>
        <dbReference type="Pfam" id="PF20637"/>
    </source>
</evidence>
<dbReference type="Gene3D" id="3.10.20.620">
    <property type="match status" value="1"/>
</dbReference>
<comment type="subcellular location">
    <subcellularLocation>
        <location evidence="5">Cytoplasm</location>
    </subcellularLocation>
</comment>
<dbReference type="InterPro" id="IPR007239">
    <property type="entry name" value="Atg5"/>
</dbReference>
<keyword evidence="4 5" id="KW-0072">Autophagy</keyword>
<evidence type="ECO:0000256" key="3">
    <source>
        <dbReference type="ARBA" id="ARBA00022843"/>
    </source>
</evidence>
<evidence type="ECO:0000256" key="5">
    <source>
        <dbReference type="RuleBase" id="RU361202"/>
    </source>
</evidence>
<feature type="domain" description="Autophagy protein ATG5 UblA" evidence="8">
    <location>
        <begin position="19"/>
        <end position="112"/>
    </location>
</feature>
<dbReference type="GO" id="GO:0019776">
    <property type="term" value="F:Atg8-family ligase activity"/>
    <property type="evidence" value="ECO:0007669"/>
    <property type="project" value="TreeGrafter"/>
</dbReference>
<dbReference type="PANTHER" id="PTHR13040:SF2">
    <property type="entry name" value="AUTOPHAGY PROTEIN 5"/>
    <property type="match status" value="1"/>
</dbReference>
<dbReference type="Gene3D" id="1.10.246.190">
    <property type="entry name" value="Autophagy protein Apg5, helix rich domain"/>
    <property type="match status" value="1"/>
</dbReference>
<dbReference type="InterPro" id="IPR048940">
    <property type="entry name" value="ATG5_HBR"/>
</dbReference>
<dbReference type="GO" id="GO:0005776">
    <property type="term" value="C:autophagosome"/>
    <property type="evidence" value="ECO:0007669"/>
    <property type="project" value="TreeGrafter"/>
</dbReference>
<evidence type="ECO:0000313" key="10">
    <source>
        <dbReference type="Proteomes" id="UP000316726"/>
    </source>
</evidence>
<dbReference type="GO" id="GO:0061908">
    <property type="term" value="C:phagophore"/>
    <property type="evidence" value="ECO:0007669"/>
    <property type="project" value="TreeGrafter"/>
</dbReference>
<evidence type="ECO:0000256" key="2">
    <source>
        <dbReference type="ARBA" id="ARBA00022499"/>
    </source>
</evidence>
<evidence type="ECO:0000256" key="4">
    <source>
        <dbReference type="ARBA" id="ARBA00023006"/>
    </source>
</evidence>
<dbReference type="Pfam" id="PF20637">
    <property type="entry name" value="ATG5_HBR"/>
    <property type="match status" value="1"/>
</dbReference>
<dbReference type="InterPro" id="IPR042527">
    <property type="entry name" value="Atg5_UblA_dom_sf"/>
</dbReference>
<proteinExistence type="inferred from homology"/>
<name>A0A5B8MQI7_9CHLO</name>
<keyword evidence="3 5" id="KW-0832">Ubl conjugation</keyword>
<dbReference type="PANTHER" id="PTHR13040">
    <property type="entry name" value="AUTOPHAGY PROTEIN 5"/>
    <property type="match status" value="1"/>
</dbReference>
<comment type="similarity">
    <text evidence="1 5">Belongs to the ATG5 family.</text>
</comment>
<dbReference type="Pfam" id="PF20638">
    <property type="entry name" value="ATG5_UblA"/>
    <property type="match status" value="1"/>
</dbReference>
<dbReference type="AlphaFoldDB" id="A0A5B8MQI7"/>
<dbReference type="Gene3D" id="3.10.20.90">
    <property type="entry name" value="Phosphatidylinositol 3-kinase Catalytic Subunit, Chain A, domain 1"/>
    <property type="match status" value="1"/>
</dbReference>
<dbReference type="GO" id="GO:0000422">
    <property type="term" value="P:autophagy of mitochondrion"/>
    <property type="evidence" value="ECO:0007669"/>
    <property type="project" value="TreeGrafter"/>
</dbReference>
<dbReference type="STRING" id="1764295.A0A5B8MQI7"/>